<name>A0ABR2NKC7_9ROSI</name>
<evidence type="ECO:0000256" key="1">
    <source>
        <dbReference type="SAM" id="MobiDB-lite"/>
    </source>
</evidence>
<feature type="region of interest" description="Disordered" evidence="1">
    <location>
        <begin position="50"/>
        <end position="72"/>
    </location>
</feature>
<proteinExistence type="predicted"/>
<organism evidence="2 3">
    <name type="scientific">Hibiscus sabdariffa</name>
    <name type="common">roselle</name>
    <dbReference type="NCBI Taxonomy" id="183260"/>
    <lineage>
        <taxon>Eukaryota</taxon>
        <taxon>Viridiplantae</taxon>
        <taxon>Streptophyta</taxon>
        <taxon>Embryophyta</taxon>
        <taxon>Tracheophyta</taxon>
        <taxon>Spermatophyta</taxon>
        <taxon>Magnoliopsida</taxon>
        <taxon>eudicotyledons</taxon>
        <taxon>Gunneridae</taxon>
        <taxon>Pentapetalae</taxon>
        <taxon>rosids</taxon>
        <taxon>malvids</taxon>
        <taxon>Malvales</taxon>
        <taxon>Malvaceae</taxon>
        <taxon>Malvoideae</taxon>
        <taxon>Hibiscus</taxon>
    </lineage>
</organism>
<gene>
    <name evidence="2" type="ORF">V6N11_049225</name>
</gene>
<protein>
    <submittedName>
        <fullName evidence="2">Uncharacterized protein</fullName>
    </submittedName>
</protein>
<accession>A0ABR2NKC7</accession>
<dbReference type="Proteomes" id="UP001396334">
    <property type="component" value="Unassembled WGS sequence"/>
</dbReference>
<evidence type="ECO:0000313" key="3">
    <source>
        <dbReference type="Proteomes" id="UP001396334"/>
    </source>
</evidence>
<feature type="compositionally biased region" description="Polar residues" evidence="1">
    <location>
        <begin position="60"/>
        <end position="72"/>
    </location>
</feature>
<dbReference type="EMBL" id="JBBPBN010000128">
    <property type="protein sequence ID" value="KAK8976568.1"/>
    <property type="molecule type" value="Genomic_DNA"/>
</dbReference>
<comment type="caution">
    <text evidence="2">The sequence shown here is derived from an EMBL/GenBank/DDBJ whole genome shotgun (WGS) entry which is preliminary data.</text>
</comment>
<sequence>MHAKSINQSAETSKCFAEKSFLPKRDLEWQGAFSLCRVVKSNEPKACDVHGKPKAKRVGNDSSSVELNSPRPITSTYEVTQVPPFEPVSVANYPTSTWVSPTLILDSSKVTN</sequence>
<keyword evidence="3" id="KW-1185">Reference proteome</keyword>
<evidence type="ECO:0000313" key="2">
    <source>
        <dbReference type="EMBL" id="KAK8976568.1"/>
    </source>
</evidence>
<reference evidence="2 3" key="1">
    <citation type="journal article" date="2024" name="G3 (Bethesda)">
        <title>Genome assembly of Hibiscus sabdariffa L. provides insights into metabolisms of medicinal natural products.</title>
        <authorList>
            <person name="Kim T."/>
        </authorList>
    </citation>
    <scope>NUCLEOTIDE SEQUENCE [LARGE SCALE GENOMIC DNA]</scope>
    <source>
        <strain evidence="2">TK-2024</strain>
        <tissue evidence="2">Old leaves</tissue>
    </source>
</reference>